<comment type="similarity">
    <text evidence="3 10">Belongs to the peptidase S54 family.</text>
</comment>
<evidence type="ECO:0000256" key="4">
    <source>
        <dbReference type="ARBA" id="ARBA00022670"/>
    </source>
</evidence>
<feature type="transmembrane region" description="Helical" evidence="10">
    <location>
        <begin position="613"/>
        <end position="634"/>
    </location>
</feature>
<keyword evidence="4 10" id="KW-0645">Protease</keyword>
<dbReference type="GO" id="GO:0004252">
    <property type="term" value="F:serine-type endopeptidase activity"/>
    <property type="evidence" value="ECO:0007669"/>
    <property type="project" value="InterPro"/>
</dbReference>
<dbReference type="PANTHER" id="PTHR22936">
    <property type="entry name" value="RHOMBOID-RELATED"/>
    <property type="match status" value="1"/>
</dbReference>
<feature type="region of interest" description="Disordered" evidence="11">
    <location>
        <begin position="231"/>
        <end position="261"/>
    </location>
</feature>
<dbReference type="Proteomes" id="UP001304243">
    <property type="component" value="Unassembled WGS sequence"/>
</dbReference>
<feature type="domain" description="Peptidase S54 rhomboid" evidence="12">
    <location>
        <begin position="490"/>
        <end position="627"/>
    </location>
</feature>
<dbReference type="EC" id="3.4.21.105" evidence="10"/>
<accession>A0AAN7D6W0</accession>
<dbReference type="RefSeq" id="XP_064678265.1">
    <property type="nucleotide sequence ID" value="XM_064831985.1"/>
</dbReference>
<evidence type="ECO:0000256" key="6">
    <source>
        <dbReference type="ARBA" id="ARBA00022801"/>
    </source>
</evidence>
<comment type="caution">
    <text evidence="13">The sequence shown here is derived from an EMBL/GenBank/DDBJ whole genome shotgun (WGS) entry which is preliminary data.</text>
</comment>
<dbReference type="GO" id="GO:0006508">
    <property type="term" value="P:proteolysis"/>
    <property type="evidence" value="ECO:0007669"/>
    <property type="project" value="UniProtKB-KW"/>
</dbReference>
<feature type="region of interest" description="Disordered" evidence="11">
    <location>
        <begin position="140"/>
        <end position="194"/>
    </location>
</feature>
<comment type="catalytic activity">
    <reaction evidence="1 10">
        <text>Cleaves type-1 transmembrane domains using a catalytic dyad composed of serine and histidine that are contributed by different transmembrane domains.</text>
        <dbReference type="EC" id="3.4.21.105"/>
    </reaction>
</comment>
<evidence type="ECO:0000256" key="7">
    <source>
        <dbReference type="ARBA" id="ARBA00022825"/>
    </source>
</evidence>
<evidence type="ECO:0000259" key="12">
    <source>
        <dbReference type="Pfam" id="PF01694"/>
    </source>
</evidence>
<proteinExistence type="inferred from homology"/>
<gene>
    <name evidence="13" type="ORF">ATC70_012815</name>
</gene>
<keyword evidence="7 10" id="KW-0720">Serine protease</keyword>
<evidence type="ECO:0000256" key="9">
    <source>
        <dbReference type="ARBA" id="ARBA00023136"/>
    </source>
</evidence>
<dbReference type="PANTHER" id="PTHR22936:SF69">
    <property type="entry name" value="RHOMBOID-LIKE PROTEIN"/>
    <property type="match status" value="1"/>
</dbReference>
<dbReference type="InterPro" id="IPR035952">
    <property type="entry name" value="Rhomboid-like_sf"/>
</dbReference>
<keyword evidence="9 10" id="KW-0472">Membrane</keyword>
<feature type="compositionally biased region" description="Basic and acidic residues" evidence="11">
    <location>
        <begin position="150"/>
        <end position="162"/>
    </location>
</feature>
<dbReference type="GeneID" id="89956501"/>
<feature type="transmembrane region" description="Helical" evidence="10">
    <location>
        <begin position="587"/>
        <end position="607"/>
    </location>
</feature>
<sequence length="682" mass="77097">MVNNRDKLQPSFSSPIISPDNEFGYYLHVPPFDHMQDQPRLAIASIDKFDKESPKIYEVRPLHSDIADSPPLFSSSINTSASTLEEVKLAERQMFQQTCPETFDTIQSVYDAGPNRQYHFKKLKQMMSYYEKSNSITNNHNDSSNIYLDHLQDPHNTNHEQQESANTLPHGPIIDPPPRHSSRNHYRNASPNLKRYDSSKIVRYTLVDKELSHTKSTNSSYHQRLNEYDNDARPVNTDQQQMAGPHHTPPPLPSYHPSLHPKLQTASYHDYWTTSDSSNYSSSRDSKCSSQFQTTDSNYSTTYDQRNQQILKELGYSPNMFFGFQNSIQPVEEKTKTEAAFYLRSPKQKEEESAHTDGNQTKQPGIPYFTYLCTLVMIAYFAGCLIKNYQLTGAVIQLSPFNVMVGPSAEALIYTGARFTPCIRASSLYPVNDKIYTCPRNPASDVVTRPIFNDQDSAGIFVINRTSSQSVCDLQSVCGGNSFNDPSTPDQGYRFISAMFMHSGIVQLAINMLVHIRLGMRVEKRIHSGRYAVIWLISGVFGYLFGSLFVPAGNVSMGCSVPLMGIMAFLCVDLIRHWHTIVHPVRVLVCIIIYFVITLAIGLLPGYDNFSHIGGFIGGTLITLATLPISPLCINTKHDKQSDQSMLIWLMRILMLAFIAVLMWMLVYLFINNGSQKVFNAD</sequence>
<dbReference type="Pfam" id="PF01694">
    <property type="entry name" value="Rhomboid"/>
    <property type="match status" value="1"/>
</dbReference>
<evidence type="ECO:0000256" key="10">
    <source>
        <dbReference type="RuleBase" id="RU362115"/>
    </source>
</evidence>
<evidence type="ECO:0000256" key="1">
    <source>
        <dbReference type="ARBA" id="ARBA00000156"/>
    </source>
</evidence>
<dbReference type="AlphaFoldDB" id="A0AAN7D6W0"/>
<comment type="subcellular location">
    <subcellularLocation>
        <location evidence="2 10">Membrane</location>
        <topology evidence="2 10">Multi-pass membrane protein</topology>
    </subcellularLocation>
</comment>
<keyword evidence="8 10" id="KW-1133">Transmembrane helix</keyword>
<feature type="transmembrane region" description="Helical" evidence="10">
    <location>
        <begin position="646"/>
        <end position="671"/>
    </location>
</feature>
<organism evidence="13 14">
    <name type="scientific">Mucor velutinosus</name>
    <dbReference type="NCBI Taxonomy" id="708070"/>
    <lineage>
        <taxon>Eukaryota</taxon>
        <taxon>Fungi</taxon>
        <taxon>Fungi incertae sedis</taxon>
        <taxon>Mucoromycota</taxon>
        <taxon>Mucoromycotina</taxon>
        <taxon>Mucoromycetes</taxon>
        <taxon>Mucorales</taxon>
        <taxon>Mucorineae</taxon>
        <taxon>Mucoraceae</taxon>
        <taxon>Mucor</taxon>
    </lineage>
</organism>
<dbReference type="InterPro" id="IPR002610">
    <property type="entry name" value="Peptidase_S54_rhomboid-like"/>
</dbReference>
<keyword evidence="6 10" id="KW-0378">Hydrolase</keyword>
<reference evidence="13 14" key="1">
    <citation type="submission" date="2022-11" db="EMBL/GenBank/DDBJ databases">
        <title>Mucor velutinosus strain NIH1002 WGS.</title>
        <authorList>
            <person name="Subramanian P."/>
            <person name="Mullikin J.C."/>
            <person name="Segre J.A."/>
            <person name="Zelazny A.M."/>
        </authorList>
    </citation>
    <scope>NUCLEOTIDE SEQUENCE [LARGE SCALE GENOMIC DNA]</scope>
    <source>
        <strain evidence="13 14">NIH1002</strain>
    </source>
</reference>
<evidence type="ECO:0000256" key="8">
    <source>
        <dbReference type="ARBA" id="ARBA00022989"/>
    </source>
</evidence>
<keyword evidence="14" id="KW-1185">Reference proteome</keyword>
<evidence type="ECO:0000313" key="13">
    <source>
        <dbReference type="EMBL" id="KAK4511599.1"/>
    </source>
</evidence>
<name>A0AAN7D6W0_9FUNG</name>
<keyword evidence="5 10" id="KW-0812">Transmembrane</keyword>
<protein>
    <recommendedName>
        <fullName evidence="10">Rhomboid-type serine protease</fullName>
        <ecNumber evidence="10">3.4.21.105</ecNumber>
    </recommendedName>
</protein>
<feature type="region of interest" description="Disordered" evidence="11">
    <location>
        <begin position="274"/>
        <end position="300"/>
    </location>
</feature>
<comment type="caution">
    <text evidence="10">Lacks conserved residue(s) required for the propagation of feature annotation.</text>
</comment>
<dbReference type="EMBL" id="JASEJX010000030">
    <property type="protein sequence ID" value="KAK4511599.1"/>
    <property type="molecule type" value="Genomic_DNA"/>
</dbReference>
<feature type="compositionally biased region" description="Polar residues" evidence="11">
    <location>
        <begin position="291"/>
        <end position="300"/>
    </location>
</feature>
<feature type="transmembrane region" description="Helical" evidence="10">
    <location>
        <begin position="555"/>
        <end position="575"/>
    </location>
</feature>
<evidence type="ECO:0000256" key="11">
    <source>
        <dbReference type="SAM" id="MobiDB-lite"/>
    </source>
</evidence>
<evidence type="ECO:0000313" key="14">
    <source>
        <dbReference type="Proteomes" id="UP001304243"/>
    </source>
</evidence>
<evidence type="ECO:0000256" key="5">
    <source>
        <dbReference type="ARBA" id="ARBA00022692"/>
    </source>
</evidence>
<dbReference type="SUPFAM" id="SSF144091">
    <property type="entry name" value="Rhomboid-like"/>
    <property type="match status" value="1"/>
</dbReference>
<evidence type="ECO:0000256" key="2">
    <source>
        <dbReference type="ARBA" id="ARBA00004141"/>
    </source>
</evidence>
<dbReference type="GO" id="GO:0016020">
    <property type="term" value="C:membrane"/>
    <property type="evidence" value="ECO:0007669"/>
    <property type="project" value="UniProtKB-SubCell"/>
</dbReference>
<evidence type="ECO:0000256" key="3">
    <source>
        <dbReference type="ARBA" id="ARBA00009045"/>
    </source>
</evidence>
<feature type="transmembrane region" description="Helical" evidence="10">
    <location>
        <begin position="492"/>
        <end position="510"/>
    </location>
</feature>
<feature type="transmembrane region" description="Helical" evidence="10">
    <location>
        <begin position="531"/>
        <end position="549"/>
    </location>
</feature>
<dbReference type="InterPro" id="IPR022764">
    <property type="entry name" value="Peptidase_S54_rhomboid_dom"/>
</dbReference>
<dbReference type="Gene3D" id="1.20.1540.10">
    <property type="entry name" value="Rhomboid-like"/>
    <property type="match status" value="1"/>
</dbReference>
<comment type="function">
    <text evidence="10">Serine protease involved in intramembrane proteolysis.</text>
</comment>